<dbReference type="PANTHER" id="PTHR34858">
    <property type="entry name" value="CYSO-CYSTEINE PEPTIDASE"/>
    <property type="match status" value="1"/>
</dbReference>
<dbReference type="GO" id="GO:0006508">
    <property type="term" value="P:proteolysis"/>
    <property type="evidence" value="ECO:0007669"/>
    <property type="project" value="UniProtKB-KW"/>
</dbReference>
<protein>
    <submittedName>
        <fullName evidence="7">Minor tail protein</fullName>
    </submittedName>
</protein>
<accession>A0A6M5C9X8</accession>
<dbReference type="Gene3D" id="3.40.140.10">
    <property type="entry name" value="Cytidine Deaminase, domain 2"/>
    <property type="match status" value="2"/>
</dbReference>
<evidence type="ECO:0000259" key="6">
    <source>
        <dbReference type="Pfam" id="PF14464"/>
    </source>
</evidence>
<evidence type="ECO:0000313" key="7">
    <source>
        <dbReference type="EMBL" id="QJT70614.1"/>
    </source>
</evidence>
<reference evidence="7" key="1">
    <citation type="submission" date="2020-04" db="EMBL/GenBank/DDBJ databases">
        <authorList>
            <person name="Kumar P."/>
            <person name="Meghvansi M.K."/>
            <person name="Kamboj D.V."/>
        </authorList>
    </citation>
    <scope>NUCLEOTIDE SEQUENCE [LARGE SCALE GENOMIC DNA]</scope>
</reference>
<keyword evidence="1" id="KW-0645">Protease</keyword>
<dbReference type="InterPro" id="IPR051929">
    <property type="entry name" value="VirAsm_ModProt"/>
</dbReference>
<dbReference type="GO" id="GO:0008235">
    <property type="term" value="F:metalloexopeptidase activity"/>
    <property type="evidence" value="ECO:0007669"/>
    <property type="project" value="TreeGrafter"/>
</dbReference>
<keyword evidence="3" id="KW-0378">Hydrolase</keyword>
<dbReference type="SUPFAM" id="SSF102712">
    <property type="entry name" value="JAB1/MPN domain"/>
    <property type="match status" value="2"/>
</dbReference>
<evidence type="ECO:0000256" key="5">
    <source>
        <dbReference type="ARBA" id="ARBA00023049"/>
    </source>
</evidence>
<keyword evidence="2" id="KW-0479">Metal-binding</keyword>
<evidence type="ECO:0000256" key="3">
    <source>
        <dbReference type="ARBA" id="ARBA00022801"/>
    </source>
</evidence>
<evidence type="ECO:0000256" key="4">
    <source>
        <dbReference type="ARBA" id="ARBA00022833"/>
    </source>
</evidence>
<dbReference type="GO" id="GO:0008270">
    <property type="term" value="F:zinc ion binding"/>
    <property type="evidence" value="ECO:0007669"/>
    <property type="project" value="TreeGrafter"/>
</dbReference>
<gene>
    <name evidence="7" type="ORF">2019VC1_09</name>
</gene>
<dbReference type="PANTHER" id="PTHR34858:SF1">
    <property type="entry name" value="CYSO-CYSTEINE PEPTIDASE"/>
    <property type="match status" value="1"/>
</dbReference>
<evidence type="ECO:0000256" key="2">
    <source>
        <dbReference type="ARBA" id="ARBA00022723"/>
    </source>
</evidence>
<feature type="domain" description="JAB" evidence="6">
    <location>
        <begin position="119"/>
        <end position="191"/>
    </location>
</feature>
<evidence type="ECO:0000256" key="1">
    <source>
        <dbReference type="ARBA" id="ARBA00022670"/>
    </source>
</evidence>
<organism evidence="7">
    <name type="scientific">Vibrio phage Vc1</name>
    <dbReference type="NCBI Taxonomy" id="1480731"/>
    <lineage>
        <taxon>Viruses</taxon>
        <taxon>Duplodnaviria</taxon>
        <taxon>Heunggongvirae</taxon>
        <taxon>Uroviricota</taxon>
        <taxon>Caudoviricetes</taxon>
        <taxon>Drexlerviridae</taxon>
        <taxon>Jhansiroadvirus</taxon>
        <taxon>Jhansiroadvirus gwaliVC1</taxon>
    </lineage>
</organism>
<dbReference type="Pfam" id="PF14464">
    <property type="entry name" value="Prok-JAB"/>
    <property type="match status" value="2"/>
</dbReference>
<name>A0A6M5C9X8_9CAUD</name>
<dbReference type="InterPro" id="IPR028090">
    <property type="entry name" value="JAB_dom_prok"/>
</dbReference>
<feature type="domain" description="JAB" evidence="6">
    <location>
        <begin position="5"/>
        <end position="77"/>
    </location>
</feature>
<keyword evidence="4" id="KW-0862">Zinc</keyword>
<proteinExistence type="predicted"/>
<sequence length="229" mass="26333">MLQAKIKLEIMRHTQEGFPLEICGVVTQKSRVQKYHRITNVHPDPENHFEMDASEYTQALDSGELIAVVHSHPATVAPRYRAWQTAHSVMKWVLRGLSLPVRKVICESYNRSAYLLQAKIKLEIMRHTQEGFPLEICGVVTQKSRVQKYHRITNVHPDPENHFEMDASEYTQALDSGELIAVVHSHPATVAPRYRAWQTAHSVMKWVLRGLSLPVRKVICESYNRSAYL</sequence>
<keyword evidence="5" id="KW-0482">Metalloprotease</keyword>
<dbReference type="EMBL" id="MT360682">
    <property type="protein sequence ID" value="QJT70614.1"/>
    <property type="molecule type" value="Genomic_DNA"/>
</dbReference>